<dbReference type="EMBL" id="OW152824">
    <property type="protein sequence ID" value="CAH2040292.1"/>
    <property type="molecule type" value="Genomic_DNA"/>
</dbReference>
<name>A0ABN8HWQ7_9NEOP</name>
<accession>A0ABN8HWQ7</accession>
<sequence length="257" mass="29988">MMCTTFLLVTLVKKHDGKQLAVVDGYTFYPSRRTKCNVTWRLQWVTKKCGKQLAILDGFTYYLARQSNLTMTWRCTSAGQCRARFTVSRQNREIVRCNLDHVHKRPAFVIHNGVYLQFVQNGRGNLLALIAGYTYYRDKQYAKTQVWRCTKGSVCKGRFTITNDMHLLRAVFDHSHRPANYVVRDGNRLGKLLALISGYTYYRDKQCANTHVWRCTKSRVCKARFTLTNDMHLVRAVFDHSHQPVNYVIRDGVYIKI</sequence>
<feature type="non-terminal residue" evidence="5">
    <location>
        <position position="1"/>
    </location>
</feature>
<dbReference type="Pfam" id="PF04500">
    <property type="entry name" value="FLYWCH"/>
    <property type="match status" value="3"/>
</dbReference>
<evidence type="ECO:0000259" key="4">
    <source>
        <dbReference type="Pfam" id="PF04500"/>
    </source>
</evidence>
<proteinExistence type="predicted"/>
<dbReference type="Gene3D" id="2.20.25.240">
    <property type="match status" value="3"/>
</dbReference>
<dbReference type="InterPro" id="IPR007588">
    <property type="entry name" value="Znf_FLYWCH"/>
</dbReference>
<feature type="domain" description="FLYWCH-type" evidence="4">
    <location>
        <begin position="46"/>
        <end position="103"/>
    </location>
</feature>
<keyword evidence="6" id="KW-1185">Reference proteome</keyword>
<keyword evidence="3" id="KW-0862">Zinc</keyword>
<feature type="domain" description="FLYWCH-type" evidence="4">
    <location>
        <begin position="118"/>
        <end position="176"/>
    </location>
</feature>
<evidence type="ECO:0000256" key="1">
    <source>
        <dbReference type="ARBA" id="ARBA00022723"/>
    </source>
</evidence>
<evidence type="ECO:0000313" key="6">
    <source>
        <dbReference type="Proteomes" id="UP000837857"/>
    </source>
</evidence>
<keyword evidence="1" id="KW-0479">Metal-binding</keyword>
<keyword evidence="2" id="KW-0863">Zinc-finger</keyword>
<evidence type="ECO:0000256" key="2">
    <source>
        <dbReference type="ARBA" id="ARBA00022771"/>
    </source>
</evidence>
<feature type="domain" description="FLYWCH-type" evidence="4">
    <location>
        <begin position="190"/>
        <end position="242"/>
    </location>
</feature>
<reference evidence="5" key="1">
    <citation type="submission" date="2022-03" db="EMBL/GenBank/DDBJ databases">
        <authorList>
            <person name="Martin H S."/>
        </authorList>
    </citation>
    <scope>NUCLEOTIDE SEQUENCE</scope>
</reference>
<dbReference type="Proteomes" id="UP000837857">
    <property type="component" value="Chromosome 12"/>
</dbReference>
<organism evidence="5 6">
    <name type="scientific">Iphiclides podalirius</name>
    <name type="common">scarce swallowtail</name>
    <dbReference type="NCBI Taxonomy" id="110791"/>
    <lineage>
        <taxon>Eukaryota</taxon>
        <taxon>Metazoa</taxon>
        <taxon>Ecdysozoa</taxon>
        <taxon>Arthropoda</taxon>
        <taxon>Hexapoda</taxon>
        <taxon>Insecta</taxon>
        <taxon>Pterygota</taxon>
        <taxon>Neoptera</taxon>
        <taxon>Endopterygota</taxon>
        <taxon>Lepidoptera</taxon>
        <taxon>Glossata</taxon>
        <taxon>Ditrysia</taxon>
        <taxon>Papilionoidea</taxon>
        <taxon>Papilionidae</taxon>
        <taxon>Papilioninae</taxon>
        <taxon>Iphiclides</taxon>
    </lineage>
</organism>
<evidence type="ECO:0000256" key="3">
    <source>
        <dbReference type="ARBA" id="ARBA00022833"/>
    </source>
</evidence>
<gene>
    <name evidence="5" type="ORF">IPOD504_LOCUS2455</name>
</gene>
<evidence type="ECO:0000313" key="5">
    <source>
        <dbReference type="EMBL" id="CAH2040292.1"/>
    </source>
</evidence>
<protein>
    <recommendedName>
        <fullName evidence="4">FLYWCH-type domain-containing protein</fullName>
    </recommendedName>
</protein>